<reference evidence="1 2" key="1">
    <citation type="journal article" date="2019" name="Nat. Ecol. Evol.">
        <title>Megaphylogeny resolves global patterns of mushroom evolution.</title>
        <authorList>
            <person name="Varga T."/>
            <person name="Krizsan K."/>
            <person name="Foldi C."/>
            <person name="Dima B."/>
            <person name="Sanchez-Garcia M."/>
            <person name="Sanchez-Ramirez S."/>
            <person name="Szollosi G.J."/>
            <person name="Szarkandi J.G."/>
            <person name="Papp V."/>
            <person name="Albert L."/>
            <person name="Andreopoulos W."/>
            <person name="Angelini C."/>
            <person name="Antonin V."/>
            <person name="Barry K.W."/>
            <person name="Bougher N.L."/>
            <person name="Buchanan P."/>
            <person name="Buyck B."/>
            <person name="Bense V."/>
            <person name="Catcheside P."/>
            <person name="Chovatia M."/>
            <person name="Cooper J."/>
            <person name="Damon W."/>
            <person name="Desjardin D."/>
            <person name="Finy P."/>
            <person name="Geml J."/>
            <person name="Haridas S."/>
            <person name="Hughes K."/>
            <person name="Justo A."/>
            <person name="Karasinski D."/>
            <person name="Kautmanova I."/>
            <person name="Kiss B."/>
            <person name="Kocsube S."/>
            <person name="Kotiranta H."/>
            <person name="LaButti K.M."/>
            <person name="Lechner B.E."/>
            <person name="Liimatainen K."/>
            <person name="Lipzen A."/>
            <person name="Lukacs Z."/>
            <person name="Mihaltcheva S."/>
            <person name="Morgado L.N."/>
            <person name="Niskanen T."/>
            <person name="Noordeloos M.E."/>
            <person name="Ohm R.A."/>
            <person name="Ortiz-Santana B."/>
            <person name="Ovrebo C."/>
            <person name="Racz N."/>
            <person name="Riley R."/>
            <person name="Savchenko A."/>
            <person name="Shiryaev A."/>
            <person name="Soop K."/>
            <person name="Spirin V."/>
            <person name="Szebenyi C."/>
            <person name="Tomsovsky M."/>
            <person name="Tulloss R.E."/>
            <person name="Uehling J."/>
            <person name="Grigoriev I.V."/>
            <person name="Vagvolgyi C."/>
            <person name="Papp T."/>
            <person name="Martin F.M."/>
            <person name="Miettinen O."/>
            <person name="Hibbett D.S."/>
            <person name="Nagy L.G."/>
        </authorList>
    </citation>
    <scope>NUCLEOTIDE SEQUENCE [LARGE SCALE GENOMIC DNA]</scope>
    <source>
        <strain evidence="1 2">FP101781</strain>
    </source>
</reference>
<dbReference type="AlphaFoldDB" id="A0A4Y7SDH2"/>
<keyword evidence="2" id="KW-1185">Reference proteome</keyword>
<sequence>MVPQSRQNRRRRAFGNPLPNDLPPLANWWKSAYSTRKRGLVSLLLEAYAHERGITANPFVQIGLRDHSSVRQPASIKDGLDGYGFPNTRISVPSCTILAIDQATRRSPASDDYLGGRERSYCGRAPFLPSPPPTPLNFVVMSTDKWAQYQWTWMTPEQKESIEGAALGFRLDGSHPKSARRFWKNFGSQWMSAYTAISELVESGQLRPGAHEPDYELSEEEAELVNQYKNRCCKAQLDGMYSLMEGPRLPLNRKPSKALRSWP</sequence>
<dbReference type="EMBL" id="QPFP01000187">
    <property type="protein sequence ID" value="TEB19505.1"/>
    <property type="molecule type" value="Genomic_DNA"/>
</dbReference>
<evidence type="ECO:0000313" key="2">
    <source>
        <dbReference type="Proteomes" id="UP000298030"/>
    </source>
</evidence>
<name>A0A4Y7SDH2_COPMI</name>
<dbReference type="Proteomes" id="UP000298030">
    <property type="component" value="Unassembled WGS sequence"/>
</dbReference>
<gene>
    <name evidence="1" type="ORF">FA13DRAFT_1718724</name>
</gene>
<accession>A0A4Y7SDH2</accession>
<evidence type="ECO:0000313" key="1">
    <source>
        <dbReference type="EMBL" id="TEB19505.1"/>
    </source>
</evidence>
<comment type="caution">
    <text evidence="1">The sequence shown here is derived from an EMBL/GenBank/DDBJ whole genome shotgun (WGS) entry which is preliminary data.</text>
</comment>
<organism evidence="1 2">
    <name type="scientific">Coprinellus micaceus</name>
    <name type="common">Glistening ink-cap mushroom</name>
    <name type="synonym">Coprinus micaceus</name>
    <dbReference type="NCBI Taxonomy" id="71717"/>
    <lineage>
        <taxon>Eukaryota</taxon>
        <taxon>Fungi</taxon>
        <taxon>Dikarya</taxon>
        <taxon>Basidiomycota</taxon>
        <taxon>Agaricomycotina</taxon>
        <taxon>Agaricomycetes</taxon>
        <taxon>Agaricomycetidae</taxon>
        <taxon>Agaricales</taxon>
        <taxon>Agaricineae</taxon>
        <taxon>Psathyrellaceae</taxon>
        <taxon>Coprinellus</taxon>
    </lineage>
</organism>
<proteinExistence type="predicted"/>
<protein>
    <submittedName>
        <fullName evidence="1">Uncharacterized protein</fullName>
    </submittedName>
</protein>